<evidence type="ECO:0000313" key="3">
    <source>
        <dbReference type="Proteomes" id="UP000236509"/>
    </source>
</evidence>
<evidence type="ECO:0000313" key="2">
    <source>
        <dbReference type="EMBL" id="CRI25978.1"/>
    </source>
</evidence>
<comment type="caution">
    <text evidence="2">The sequence shown here is derived from an EMBL/GenBank/DDBJ whole genome shotgun (WGS) entry which is preliminary data.</text>
</comment>
<name>A0A7U7JTW3_9STAP</name>
<reference evidence="2 3" key="1">
    <citation type="submission" date="2015-04" db="EMBL/GenBank/DDBJ databases">
        <authorList>
            <person name="Cao L."/>
            <person name="Gao C.H."/>
        </authorList>
    </citation>
    <scope>NUCLEOTIDE SEQUENCE [LARGE SCALE GENOMIC DNA]</scope>
    <source>
        <strain evidence="2 3">SH3</strain>
    </source>
</reference>
<dbReference type="GeneID" id="66839287"/>
<keyword evidence="3" id="KW-1185">Reference proteome</keyword>
<gene>
    <name evidence="2" type="ORF">BN1326_60208</name>
</gene>
<dbReference type="AlphaFoldDB" id="A0A7U7JTW3"/>
<dbReference type="Pfam" id="PF10368">
    <property type="entry name" value="YkyA"/>
    <property type="match status" value="1"/>
</dbReference>
<dbReference type="Proteomes" id="UP000236509">
    <property type="component" value="Unassembled WGS sequence"/>
</dbReference>
<dbReference type="InterPro" id="IPR019454">
    <property type="entry name" value="Lipoprot_YkyA-like"/>
</dbReference>
<dbReference type="PROSITE" id="PS51257">
    <property type="entry name" value="PROKAR_LIPOPROTEIN"/>
    <property type="match status" value="1"/>
</dbReference>
<dbReference type="InterPro" id="IPR036785">
    <property type="entry name" value="YkyA-like_sf"/>
</dbReference>
<sequence length="210" mass="24082">MKFGKTVAVVLASSVLLAGCTTDKKEIKAYIEQMDKIKKDEEPIKSVGKKIAELDEKKGKLTSKLNSQGQDATIREETVKDLIKNTDERLKEFKKEEDAIKKSEQDFKKAGSHIDTIGNDVKRKEVEQLNDALKEKYKIHVKYAETYKKAVNSEKVLFKYLGQIDATQQGVREKEKPIIQNYKKVKEITDEYSKVNKKVAREKQDVDQLV</sequence>
<feature type="coiled-coil region" evidence="1">
    <location>
        <begin position="76"/>
        <end position="103"/>
    </location>
</feature>
<organism evidence="2 3">
    <name type="scientific">Staphylococcus argenteus</name>
    <dbReference type="NCBI Taxonomy" id="985002"/>
    <lineage>
        <taxon>Bacteria</taxon>
        <taxon>Bacillati</taxon>
        <taxon>Bacillota</taxon>
        <taxon>Bacilli</taxon>
        <taxon>Bacillales</taxon>
        <taxon>Staphylococcaceae</taxon>
        <taxon>Staphylococcus</taxon>
    </lineage>
</organism>
<dbReference type="KEGG" id="suh:SAMSHR1132_09390"/>
<accession>A0A7U7JTW3</accession>
<keyword evidence="1" id="KW-0175">Coiled coil</keyword>
<proteinExistence type="predicted"/>
<dbReference type="RefSeq" id="WP_000668345.1">
    <property type="nucleotide sequence ID" value="NC_016941.1"/>
</dbReference>
<dbReference type="SUPFAM" id="SSF140423">
    <property type="entry name" value="MW0975(SA0943)-like"/>
    <property type="match status" value="1"/>
</dbReference>
<dbReference type="Gene3D" id="1.20.120.570">
    <property type="entry name" value="YkyA-like"/>
    <property type="match status" value="1"/>
</dbReference>
<protein>
    <submittedName>
        <fullName evidence="2">Putative lipoprotein</fullName>
    </submittedName>
</protein>
<dbReference type="EMBL" id="CVOU01000018">
    <property type="protein sequence ID" value="CRI25978.1"/>
    <property type="molecule type" value="Genomic_DNA"/>
</dbReference>
<evidence type="ECO:0000256" key="1">
    <source>
        <dbReference type="SAM" id="Coils"/>
    </source>
</evidence>
<keyword evidence="2" id="KW-0449">Lipoprotein</keyword>